<reference evidence="2 3" key="1">
    <citation type="submission" date="2019-12" db="EMBL/GenBank/DDBJ databases">
        <authorList>
            <person name="Alioto T."/>
            <person name="Alioto T."/>
            <person name="Gomez Garrido J."/>
        </authorList>
    </citation>
    <scope>NUCLEOTIDE SEQUENCE [LARGE SCALE GENOMIC DNA]</scope>
</reference>
<evidence type="ECO:0000313" key="3">
    <source>
        <dbReference type="Proteomes" id="UP000594638"/>
    </source>
</evidence>
<name>A0A8S0QXA6_OLEEU</name>
<sequence>MFPVEVQATTRIHHKYWTDKYSFYAKTYDSVNMMEVKRLKAEVSIVDEVIEALKVKEDEAESRIGLRTAENEKIKKEVHLCKVEGTNKEKVELQVQVVELTVEVANLRQQLNEVREAAVNEHGAHFRETDKYDGLNLY</sequence>
<proteinExistence type="predicted"/>
<feature type="coiled-coil region" evidence="1">
    <location>
        <begin position="90"/>
        <end position="117"/>
    </location>
</feature>
<protein>
    <submittedName>
        <fullName evidence="2">Uncharacterized protein</fullName>
    </submittedName>
</protein>
<evidence type="ECO:0000256" key="1">
    <source>
        <dbReference type="SAM" id="Coils"/>
    </source>
</evidence>
<evidence type="ECO:0000313" key="2">
    <source>
        <dbReference type="EMBL" id="CAA2971088.1"/>
    </source>
</evidence>
<gene>
    <name evidence="2" type="ORF">OLEA9_A081933</name>
</gene>
<dbReference type="AlphaFoldDB" id="A0A8S0QXA6"/>
<accession>A0A8S0QXA6</accession>
<organism evidence="2 3">
    <name type="scientific">Olea europaea subsp. europaea</name>
    <dbReference type="NCBI Taxonomy" id="158383"/>
    <lineage>
        <taxon>Eukaryota</taxon>
        <taxon>Viridiplantae</taxon>
        <taxon>Streptophyta</taxon>
        <taxon>Embryophyta</taxon>
        <taxon>Tracheophyta</taxon>
        <taxon>Spermatophyta</taxon>
        <taxon>Magnoliopsida</taxon>
        <taxon>eudicotyledons</taxon>
        <taxon>Gunneridae</taxon>
        <taxon>Pentapetalae</taxon>
        <taxon>asterids</taxon>
        <taxon>lamiids</taxon>
        <taxon>Lamiales</taxon>
        <taxon>Oleaceae</taxon>
        <taxon>Oleeae</taxon>
        <taxon>Olea</taxon>
    </lineage>
</organism>
<dbReference type="Gramene" id="OE9A081933T1">
    <property type="protein sequence ID" value="OE9A081933C1"/>
    <property type="gene ID" value="OE9A081933"/>
</dbReference>
<dbReference type="Proteomes" id="UP000594638">
    <property type="component" value="Unassembled WGS sequence"/>
</dbReference>
<dbReference type="EMBL" id="CACTIH010001996">
    <property type="protein sequence ID" value="CAA2971088.1"/>
    <property type="molecule type" value="Genomic_DNA"/>
</dbReference>
<comment type="caution">
    <text evidence="2">The sequence shown here is derived from an EMBL/GenBank/DDBJ whole genome shotgun (WGS) entry which is preliminary data.</text>
</comment>
<keyword evidence="1" id="KW-0175">Coiled coil</keyword>
<keyword evidence="3" id="KW-1185">Reference proteome</keyword>